<dbReference type="Proteomes" id="UP001596298">
    <property type="component" value="Unassembled WGS sequence"/>
</dbReference>
<organism evidence="1 2">
    <name type="scientific">Flexivirga alba</name>
    <dbReference type="NCBI Taxonomy" id="702742"/>
    <lineage>
        <taxon>Bacteria</taxon>
        <taxon>Bacillati</taxon>
        <taxon>Actinomycetota</taxon>
        <taxon>Actinomycetes</taxon>
        <taxon>Micrococcales</taxon>
        <taxon>Dermacoccaceae</taxon>
        <taxon>Flexivirga</taxon>
    </lineage>
</organism>
<reference evidence="2" key="1">
    <citation type="journal article" date="2019" name="Int. J. Syst. Evol. Microbiol.">
        <title>The Global Catalogue of Microorganisms (GCM) 10K type strain sequencing project: providing services to taxonomists for standard genome sequencing and annotation.</title>
        <authorList>
            <consortium name="The Broad Institute Genomics Platform"/>
            <consortium name="The Broad Institute Genome Sequencing Center for Infectious Disease"/>
            <person name="Wu L."/>
            <person name="Ma J."/>
        </authorList>
    </citation>
    <scope>NUCLEOTIDE SEQUENCE [LARGE SCALE GENOMIC DNA]</scope>
    <source>
        <strain evidence="2">CCUG 58127</strain>
    </source>
</reference>
<protein>
    <recommendedName>
        <fullName evidence="3">Metal-dependent phosphohydrolase</fullName>
    </recommendedName>
</protein>
<proteinExistence type="predicted"/>
<dbReference type="PANTHER" id="PTHR21174">
    <property type="match status" value="1"/>
</dbReference>
<sequence>MPDTEFLDGWIADIAGLAPAADREAARRVGTGLLARWSEPHRSYHTDQHLAEMLSAIDDLARASGLAERETQLARVAAWLHDAVYDVRATAGHSERESARLARDLLASLHFDASDLQTVEDLILLTIDHGTQVPGALADVFTDADLAILAATPARFGEYCRQIRVEYEHVPAAAYATGRSEILAALVDRPEVYRTQFARATWTAHARDNVAREVARLSLGE</sequence>
<name>A0ABW2AHA8_9MICO</name>
<accession>A0ABW2AHA8</accession>
<dbReference type="EMBL" id="JBHSWH010000001">
    <property type="protein sequence ID" value="MFC6706024.1"/>
    <property type="molecule type" value="Genomic_DNA"/>
</dbReference>
<dbReference type="SUPFAM" id="SSF109604">
    <property type="entry name" value="HD-domain/PDEase-like"/>
    <property type="match status" value="1"/>
</dbReference>
<dbReference type="InterPro" id="IPR009218">
    <property type="entry name" value="HD_phosphohydro"/>
</dbReference>
<comment type="caution">
    <text evidence="1">The sequence shown here is derived from an EMBL/GenBank/DDBJ whole genome shotgun (WGS) entry which is preliminary data.</text>
</comment>
<dbReference type="PANTHER" id="PTHR21174:SF0">
    <property type="entry name" value="HD PHOSPHOHYDROLASE FAMILY PROTEIN-RELATED"/>
    <property type="match status" value="1"/>
</dbReference>
<keyword evidence="2" id="KW-1185">Reference proteome</keyword>
<evidence type="ECO:0000313" key="1">
    <source>
        <dbReference type="EMBL" id="MFC6706024.1"/>
    </source>
</evidence>
<evidence type="ECO:0008006" key="3">
    <source>
        <dbReference type="Google" id="ProtNLM"/>
    </source>
</evidence>
<dbReference type="Gene3D" id="1.10.3210.10">
    <property type="entry name" value="Hypothetical protein af1432"/>
    <property type="match status" value="1"/>
</dbReference>
<evidence type="ECO:0000313" key="2">
    <source>
        <dbReference type="Proteomes" id="UP001596298"/>
    </source>
</evidence>
<gene>
    <name evidence="1" type="ORF">ACFQDH_12325</name>
</gene>
<dbReference type="PIRSF" id="PIRSF035170">
    <property type="entry name" value="HD_phosphohydro"/>
    <property type="match status" value="1"/>
</dbReference>
<dbReference type="RefSeq" id="WP_382401685.1">
    <property type="nucleotide sequence ID" value="NZ_JBHSWH010000001.1"/>
</dbReference>